<dbReference type="OrthoDB" id="9787658at2"/>
<evidence type="ECO:0000313" key="7">
    <source>
        <dbReference type="Proteomes" id="UP000373449"/>
    </source>
</evidence>
<accession>A0A2C6BWR8</accession>
<dbReference type="Proteomes" id="UP000224974">
    <property type="component" value="Unassembled WGS sequence"/>
</dbReference>
<dbReference type="InterPro" id="IPR045851">
    <property type="entry name" value="AMP-bd_C_sf"/>
</dbReference>
<gene>
    <name evidence="5" type="primary">grsB</name>
    <name evidence="4" type="ORF">CRN84_04120</name>
    <name evidence="5" type="ORF">NCTC12282_01456</name>
</gene>
<reference evidence="6" key="1">
    <citation type="submission" date="2017-09" db="EMBL/GenBank/DDBJ databases">
        <title>FDA dAtabase for Regulatory Grade micrObial Sequences (FDA-ARGOS): Supporting development and validation of Infectious Disease Dx tests.</title>
        <authorList>
            <person name="Minogue T."/>
            <person name="Wolcott M."/>
            <person name="Wasieloski L."/>
            <person name="Aguilar W."/>
            <person name="Moore D."/>
            <person name="Tallon L."/>
            <person name="Sadzewicz L."/>
            <person name="Ott S."/>
            <person name="Zhao X."/>
            <person name="Nagaraj S."/>
            <person name="Vavikolanu K."/>
            <person name="Aluvathingal J."/>
            <person name="Nadendla S."/>
            <person name="Sichtig H."/>
        </authorList>
    </citation>
    <scope>NUCLEOTIDE SEQUENCE [LARGE SCALE GENOMIC DNA]</scope>
    <source>
        <strain evidence="6">FDAARGOS_387</strain>
    </source>
</reference>
<evidence type="ECO:0000313" key="4">
    <source>
        <dbReference type="EMBL" id="PHI28570.1"/>
    </source>
</evidence>
<dbReference type="SUPFAM" id="SSF56801">
    <property type="entry name" value="Acetyl-CoA synthetase-like"/>
    <property type="match status" value="1"/>
</dbReference>
<dbReference type="STRING" id="1111728.GCA_000427805_04427"/>
<dbReference type="EMBL" id="PDDX01000001">
    <property type="protein sequence ID" value="PHI28570.1"/>
    <property type="molecule type" value="Genomic_DNA"/>
</dbReference>
<evidence type="ECO:0000256" key="1">
    <source>
        <dbReference type="ARBA" id="ARBA00006432"/>
    </source>
</evidence>
<protein>
    <submittedName>
        <fullName evidence="5">Gramicidin S synthase II</fullName>
    </submittedName>
    <submittedName>
        <fullName evidence="4">O-succinylbenzoic acid--CoA ligase</fullName>
    </submittedName>
</protein>
<evidence type="ECO:0000313" key="6">
    <source>
        <dbReference type="Proteomes" id="UP000224974"/>
    </source>
</evidence>
<dbReference type="InterPro" id="IPR042099">
    <property type="entry name" value="ANL_N_sf"/>
</dbReference>
<feature type="domain" description="AMP-dependent synthetase/ligase" evidence="3">
    <location>
        <begin position="50"/>
        <end position="208"/>
    </location>
</feature>
<organism evidence="4 6">
    <name type="scientific">Budvicia aquatica</name>
    <dbReference type="NCBI Taxonomy" id="82979"/>
    <lineage>
        <taxon>Bacteria</taxon>
        <taxon>Pseudomonadati</taxon>
        <taxon>Pseudomonadota</taxon>
        <taxon>Gammaproteobacteria</taxon>
        <taxon>Enterobacterales</taxon>
        <taxon>Budviciaceae</taxon>
        <taxon>Budvicia</taxon>
    </lineage>
</organism>
<dbReference type="Proteomes" id="UP000373449">
    <property type="component" value="Unassembled WGS sequence"/>
</dbReference>
<dbReference type="Gene3D" id="3.30.300.30">
    <property type="match status" value="1"/>
</dbReference>
<reference evidence="4" key="2">
    <citation type="submission" date="2017-09" db="EMBL/GenBank/DDBJ databases">
        <title>FDA dAtabase for Regulatory Grade micrObial Sequences (FDA-ARGOS): Supporting development and validation of Infectious Disease Dx tests.</title>
        <authorList>
            <person name="Minogue T."/>
            <person name="Wolcott M."/>
            <person name="Wasieloski L."/>
            <person name="Aguilar W."/>
            <person name="Moore D."/>
            <person name="Tallon L.J."/>
            <person name="Sadzewicz L."/>
            <person name="Ott S."/>
            <person name="Zhao X."/>
            <person name="Nagaraj S."/>
            <person name="Vavikolanu K."/>
            <person name="Aluvathingal J."/>
            <person name="Nadendla S."/>
            <person name="Sichtig H."/>
        </authorList>
    </citation>
    <scope>NUCLEOTIDE SEQUENCE</scope>
    <source>
        <strain evidence="4">FDAARGOS_387</strain>
    </source>
</reference>
<name>A0A2C6BWR8_9GAMM</name>
<keyword evidence="6" id="KW-1185">Reference proteome</keyword>
<keyword evidence="2 4" id="KW-0436">Ligase</keyword>
<evidence type="ECO:0000259" key="3">
    <source>
        <dbReference type="Pfam" id="PF00501"/>
    </source>
</evidence>
<dbReference type="Gene3D" id="3.40.50.12780">
    <property type="entry name" value="N-terminal domain of ligase-like"/>
    <property type="match status" value="1"/>
</dbReference>
<dbReference type="InterPro" id="IPR000873">
    <property type="entry name" value="AMP-dep_synth/lig_dom"/>
</dbReference>
<dbReference type="PANTHER" id="PTHR43201:SF5">
    <property type="entry name" value="MEDIUM-CHAIN ACYL-COA LIGASE ACSF2, MITOCHONDRIAL"/>
    <property type="match status" value="1"/>
</dbReference>
<dbReference type="AlphaFoldDB" id="A0A2C6BWR8"/>
<dbReference type="Pfam" id="PF00501">
    <property type="entry name" value="AMP-binding"/>
    <property type="match status" value="1"/>
</dbReference>
<comment type="similarity">
    <text evidence="1">Belongs to the ATP-dependent AMP-binding enzyme family.</text>
</comment>
<dbReference type="GO" id="GO:0006631">
    <property type="term" value="P:fatty acid metabolic process"/>
    <property type="evidence" value="ECO:0007669"/>
    <property type="project" value="TreeGrafter"/>
</dbReference>
<dbReference type="RefSeq" id="WP_051323226.1">
    <property type="nucleotide sequence ID" value="NZ_CAADJA010000002.1"/>
</dbReference>
<evidence type="ECO:0000313" key="5">
    <source>
        <dbReference type="EMBL" id="VFS46547.1"/>
    </source>
</evidence>
<proteinExistence type="inferred from homology"/>
<dbReference type="GO" id="GO:0031956">
    <property type="term" value="F:medium-chain fatty acid-CoA ligase activity"/>
    <property type="evidence" value="ECO:0007669"/>
    <property type="project" value="TreeGrafter"/>
</dbReference>
<reference evidence="5 7" key="3">
    <citation type="submission" date="2019-03" db="EMBL/GenBank/DDBJ databases">
        <authorList>
            <consortium name="Pathogen Informatics"/>
        </authorList>
    </citation>
    <scope>NUCLEOTIDE SEQUENCE [LARGE SCALE GENOMIC DNA]</scope>
    <source>
        <strain evidence="5 7">NCTC12282</strain>
    </source>
</reference>
<sequence length="378" mass="41781">MLAQCQPKQTITLDGVHYNKSHFQGEKLPDFVHQSSFHFDVYQLIKAWFSDSPTIEILTSGSTSNSPKALHADRTMMVNSVKYTQDFFQLKAGDTALLNLPLGYIARTMVVIRALVIGMDLHIVPCCGRPLEEARLSPQIPLTFASMTPLQIYNSLRHESDKARLATIKNLIVVGGPIDAKTEKILRTFPNNIYSTYGMAETLTHIAFRRISGSHASDRYMPLEQVFLSLNSAGALVINAPLVAAQPVSTKDLAEIFADGSFKLLGRIDNVINSGGIKVSAEYIEGLLQPVIEGMFAISSIADPKFGQAIVLVTEKEVNIRLVNQCLPAYYRPKKVIQLDEIPLTKTEKINRGLIKQLLHNATLENGNGLNADSYLKN</sequence>
<dbReference type="EMBL" id="CAADJA010000002">
    <property type="protein sequence ID" value="VFS46547.1"/>
    <property type="molecule type" value="Genomic_DNA"/>
</dbReference>
<evidence type="ECO:0000256" key="2">
    <source>
        <dbReference type="ARBA" id="ARBA00022598"/>
    </source>
</evidence>
<dbReference type="PANTHER" id="PTHR43201">
    <property type="entry name" value="ACYL-COA SYNTHETASE"/>
    <property type="match status" value="1"/>
</dbReference>